<evidence type="ECO:0000256" key="1">
    <source>
        <dbReference type="ARBA" id="ARBA00006432"/>
    </source>
</evidence>
<evidence type="ECO:0000259" key="3">
    <source>
        <dbReference type="Pfam" id="PF00501"/>
    </source>
</evidence>
<dbReference type="PANTHER" id="PTHR43201">
    <property type="entry name" value="ACYL-COA SYNTHETASE"/>
    <property type="match status" value="1"/>
</dbReference>
<evidence type="ECO:0000259" key="4">
    <source>
        <dbReference type="Pfam" id="PF00561"/>
    </source>
</evidence>
<sequence length="855" mass="90650">MIPAAHRSASLPPSGLDGLDPTWSRLITTPALDGVGRTWHVLDNRVPDPSLTLLCVHGNPTWSYLWRDLLASAPPGVRVVAVDHLDMGFSERTGTTRRLAQRIDDLCALTGALEIDGPVVTVAHDWGGPISLGWAERHVDQLAGVILMNTAVHQPQDVAPPGLIRLVRTPGLLEKVCVTSPMFVRGAMALSRPRPNKDVRRAYEAPYDSPEVRHGIAGFVEDIPLDPHHPTRATLDAVANGLGGLKDVPTLLLWGPSDPVFSDRYLRDLAKRLPQASIHRFIGASHMLPEDVDVAPVVYAWIDRDTAMPPIGDGRTRESLWAAIERRSNDRDPAVVDMGKEGAQRYVTFAELAEGVSDLASGLAAIGVAPGDRIALLVPPGIDLALCLYGAWRAGAVVVLVDAGLGVRGIGRALKSANPQYLIGIPKALAAARTMRWPGVGISTSTLAVSQARALGVRHSLDEIRRRGRSHQTPAEVGGDAFAAVAFTSGATGPAKGVVYRHRQLQAQRDALVDLYDIVESDRLVAAFGPFALFGPGMGIPSVVPHMDVTSPGTLTANSLAAAVEAIDATMVFGSPAALRNVTATASDLSHDEREHLARVRLLLSAGAPVPADVLHGAVEVIPNAEPHTPYGMTEVLPVADISLSQIDEAGDGSGVCVGLPVHGIEVVIDPFDRQGAPKGATTTDPDVVGEVCIKAPHMRDGYDNLWFTQHAASQPPGWHRSGDVGHFDAEGRLWIEGRIVHVISTMLGPVTPIGLEHAINRLEGVALSAIVGVGPKGTQQVVAVIVPDPGIRRSSLAGEGLADLVRSRVGAVDVAAVLVVRSLPVDKRHNSKIDRTRVAAWAERVLAGGRMGNP</sequence>
<dbReference type="Pfam" id="PF00501">
    <property type="entry name" value="AMP-binding"/>
    <property type="match status" value="1"/>
</dbReference>
<feature type="domain" description="AMP-dependent synthetase/ligase" evidence="3">
    <location>
        <begin position="331"/>
        <end position="703"/>
    </location>
</feature>
<dbReference type="InterPro" id="IPR000873">
    <property type="entry name" value="AMP-dep_synth/lig_dom"/>
</dbReference>
<dbReference type="Pfam" id="PF00561">
    <property type="entry name" value="Abhydrolase_1"/>
    <property type="match status" value="1"/>
</dbReference>
<dbReference type="InterPro" id="IPR045851">
    <property type="entry name" value="AMP-bd_C_sf"/>
</dbReference>
<comment type="similarity">
    <text evidence="1">Belongs to the ATP-dependent AMP-binding enzyme family.</text>
</comment>
<dbReference type="Gene3D" id="3.30.300.30">
    <property type="match status" value="1"/>
</dbReference>
<proteinExistence type="inferred from homology"/>
<protein>
    <submittedName>
        <fullName evidence="5">Haloalkane dehalogenase-like protein / AMP-dependent synthetase/ligase in alkane synthesis cluster</fullName>
    </submittedName>
</protein>
<accession>A0A3B0SDC8</accession>
<dbReference type="SUPFAM" id="SSF53474">
    <property type="entry name" value="alpha/beta-Hydrolases"/>
    <property type="match status" value="1"/>
</dbReference>
<keyword evidence="2 5" id="KW-0436">Ligase</keyword>
<dbReference type="EMBL" id="UOEI01000392">
    <property type="protein sequence ID" value="VAW04301.1"/>
    <property type="molecule type" value="Genomic_DNA"/>
</dbReference>
<dbReference type="SUPFAM" id="SSF56801">
    <property type="entry name" value="Acetyl-CoA synthetase-like"/>
    <property type="match status" value="1"/>
</dbReference>
<dbReference type="AlphaFoldDB" id="A0A3B0SDC8"/>
<dbReference type="InterPro" id="IPR029058">
    <property type="entry name" value="AB_hydrolase_fold"/>
</dbReference>
<feature type="domain" description="AB hydrolase-1" evidence="4">
    <location>
        <begin position="52"/>
        <end position="289"/>
    </location>
</feature>
<gene>
    <name evidence="5" type="ORF">MNBD_ACTINO01-2435</name>
</gene>
<dbReference type="PANTHER" id="PTHR43201:SF5">
    <property type="entry name" value="MEDIUM-CHAIN ACYL-COA LIGASE ACSF2, MITOCHONDRIAL"/>
    <property type="match status" value="1"/>
</dbReference>
<evidence type="ECO:0000256" key="2">
    <source>
        <dbReference type="ARBA" id="ARBA00022598"/>
    </source>
</evidence>
<reference evidence="5" key="1">
    <citation type="submission" date="2018-06" db="EMBL/GenBank/DDBJ databases">
        <authorList>
            <person name="Zhirakovskaya E."/>
        </authorList>
    </citation>
    <scope>NUCLEOTIDE SEQUENCE</scope>
</reference>
<organism evidence="5">
    <name type="scientific">hydrothermal vent metagenome</name>
    <dbReference type="NCBI Taxonomy" id="652676"/>
    <lineage>
        <taxon>unclassified sequences</taxon>
        <taxon>metagenomes</taxon>
        <taxon>ecological metagenomes</taxon>
    </lineage>
</organism>
<evidence type="ECO:0000313" key="5">
    <source>
        <dbReference type="EMBL" id="VAW04301.1"/>
    </source>
</evidence>
<dbReference type="InterPro" id="IPR042099">
    <property type="entry name" value="ANL_N_sf"/>
</dbReference>
<dbReference type="Gene3D" id="3.40.50.1820">
    <property type="entry name" value="alpha/beta hydrolase"/>
    <property type="match status" value="1"/>
</dbReference>
<dbReference type="InterPro" id="IPR000073">
    <property type="entry name" value="AB_hydrolase_1"/>
</dbReference>
<name>A0A3B0SDC8_9ZZZZ</name>
<dbReference type="GO" id="GO:0006631">
    <property type="term" value="P:fatty acid metabolic process"/>
    <property type="evidence" value="ECO:0007669"/>
    <property type="project" value="TreeGrafter"/>
</dbReference>
<dbReference type="Gene3D" id="3.40.50.12780">
    <property type="entry name" value="N-terminal domain of ligase-like"/>
    <property type="match status" value="1"/>
</dbReference>
<dbReference type="GO" id="GO:0031956">
    <property type="term" value="F:medium-chain fatty acid-CoA ligase activity"/>
    <property type="evidence" value="ECO:0007669"/>
    <property type="project" value="TreeGrafter"/>
</dbReference>